<evidence type="ECO:0000256" key="2">
    <source>
        <dbReference type="ARBA" id="ARBA00023242"/>
    </source>
</evidence>
<dbReference type="Proteomes" id="UP001211907">
    <property type="component" value="Unassembled WGS sequence"/>
</dbReference>
<gene>
    <name evidence="5" type="ORF">HK100_005061</name>
</gene>
<feature type="domain" description="Transcription factor CBF/NF-Y/archaeal histone" evidence="4">
    <location>
        <begin position="1"/>
        <end position="54"/>
    </location>
</feature>
<reference evidence="5" key="1">
    <citation type="submission" date="2020-05" db="EMBL/GenBank/DDBJ databases">
        <title>Phylogenomic resolution of chytrid fungi.</title>
        <authorList>
            <person name="Stajich J.E."/>
            <person name="Amses K."/>
            <person name="Simmons R."/>
            <person name="Seto K."/>
            <person name="Myers J."/>
            <person name="Bonds A."/>
            <person name="Quandt C.A."/>
            <person name="Barry K."/>
            <person name="Liu P."/>
            <person name="Grigoriev I."/>
            <person name="Longcore J.E."/>
            <person name="James T.Y."/>
        </authorList>
    </citation>
    <scope>NUCLEOTIDE SEQUENCE</scope>
    <source>
        <strain evidence="5">JEL0513</strain>
    </source>
</reference>
<proteinExistence type="predicted"/>
<dbReference type="AlphaFoldDB" id="A0AAD5SUK7"/>
<evidence type="ECO:0000256" key="1">
    <source>
        <dbReference type="ARBA" id="ARBA00004123"/>
    </source>
</evidence>
<comment type="caution">
    <text evidence="5">The sequence shown here is derived from an EMBL/GenBank/DDBJ whole genome shotgun (WGS) entry which is preliminary data.</text>
</comment>
<dbReference type="PANTHER" id="PTHR10252:SF5">
    <property type="entry name" value="DR1-ASSOCIATED COREPRESSOR"/>
    <property type="match status" value="1"/>
</dbReference>
<dbReference type="GO" id="GO:0046982">
    <property type="term" value="F:protein heterodimerization activity"/>
    <property type="evidence" value="ECO:0007669"/>
    <property type="project" value="InterPro"/>
</dbReference>
<keyword evidence="2" id="KW-0539">Nucleus</keyword>
<dbReference type="GO" id="GO:0017054">
    <property type="term" value="C:negative cofactor 2 complex"/>
    <property type="evidence" value="ECO:0007669"/>
    <property type="project" value="TreeGrafter"/>
</dbReference>
<dbReference type="PROSITE" id="PS51257">
    <property type="entry name" value="PROKAR_LIPOPROTEIN"/>
    <property type="match status" value="1"/>
</dbReference>
<dbReference type="GO" id="GO:0016251">
    <property type="term" value="F:RNA polymerase II general transcription initiation factor activity"/>
    <property type="evidence" value="ECO:0007669"/>
    <property type="project" value="TreeGrafter"/>
</dbReference>
<protein>
    <recommendedName>
        <fullName evidence="4">Transcription factor CBF/NF-Y/archaeal histone domain-containing protein</fullName>
    </recommendedName>
</protein>
<comment type="subcellular location">
    <subcellularLocation>
        <location evidence="1">Nucleus</location>
    </subcellularLocation>
</comment>
<evidence type="ECO:0000259" key="4">
    <source>
        <dbReference type="Pfam" id="PF00808"/>
    </source>
</evidence>
<name>A0AAD5SUK7_9FUNG</name>
<evidence type="ECO:0000313" key="6">
    <source>
        <dbReference type="Proteomes" id="UP001211907"/>
    </source>
</evidence>
<evidence type="ECO:0000313" key="5">
    <source>
        <dbReference type="EMBL" id="KAJ3098668.1"/>
    </source>
</evidence>
<accession>A0AAD5SUK7</accession>
<organism evidence="5 6">
    <name type="scientific">Physocladia obscura</name>
    <dbReference type="NCBI Taxonomy" id="109957"/>
    <lineage>
        <taxon>Eukaryota</taxon>
        <taxon>Fungi</taxon>
        <taxon>Fungi incertae sedis</taxon>
        <taxon>Chytridiomycota</taxon>
        <taxon>Chytridiomycota incertae sedis</taxon>
        <taxon>Chytridiomycetes</taxon>
        <taxon>Chytridiales</taxon>
        <taxon>Chytriomycetaceae</taxon>
        <taxon>Physocladia</taxon>
    </lineage>
</organism>
<dbReference type="GO" id="GO:0001046">
    <property type="term" value="F:core promoter sequence-specific DNA binding"/>
    <property type="evidence" value="ECO:0007669"/>
    <property type="project" value="TreeGrafter"/>
</dbReference>
<feature type="compositionally biased region" description="Low complexity" evidence="3">
    <location>
        <begin position="93"/>
        <end position="103"/>
    </location>
</feature>
<keyword evidence="6" id="KW-1185">Reference proteome</keyword>
<dbReference type="EMBL" id="JADGJH010002402">
    <property type="protein sequence ID" value="KAJ3098668.1"/>
    <property type="molecule type" value="Genomic_DNA"/>
</dbReference>
<dbReference type="Pfam" id="PF00808">
    <property type="entry name" value="CBFD_NFYB_HMF"/>
    <property type="match status" value="1"/>
</dbReference>
<feature type="compositionally biased region" description="Polar residues" evidence="3">
    <location>
        <begin position="117"/>
        <end position="130"/>
    </location>
</feature>
<dbReference type="CDD" id="cd22906">
    <property type="entry name" value="HFD_DRAP1"/>
    <property type="match status" value="1"/>
</dbReference>
<dbReference type="InterPro" id="IPR003958">
    <property type="entry name" value="CBFA_NFYB_domain"/>
</dbReference>
<dbReference type="Gene3D" id="1.10.20.10">
    <property type="entry name" value="Histone, subunit A"/>
    <property type="match status" value="1"/>
</dbReference>
<feature type="compositionally biased region" description="Basic and acidic residues" evidence="3">
    <location>
        <begin position="139"/>
        <end position="161"/>
    </location>
</feature>
<dbReference type="InterPro" id="IPR009072">
    <property type="entry name" value="Histone-fold"/>
</dbReference>
<dbReference type="InterPro" id="IPR050568">
    <property type="entry name" value="Transcr_DNA_Rep_Reg"/>
</dbReference>
<evidence type="ECO:0000256" key="3">
    <source>
        <dbReference type="SAM" id="MobiDB-lite"/>
    </source>
</evidence>
<feature type="region of interest" description="Disordered" evidence="3">
    <location>
        <begin position="77"/>
        <end position="203"/>
    </location>
</feature>
<dbReference type="PANTHER" id="PTHR10252">
    <property type="entry name" value="HISTONE-LIKE TRANSCRIPTION FACTOR CCAAT-RELATED"/>
    <property type="match status" value="1"/>
</dbReference>
<sequence>MRADDDVGKITQATPILVSCALEQFLKALVENALLQAQLRGAKKLSASHLKAAINASDKFDFLKDIVANVPDPIDTAAAANPDDFDNENPPTSAASSSASNAPAKKKRKRSNAPKQKPQSLAKSKRNSLITAAELDQEQDPKPEEEQEPEPKQDPERDSTVEHSQLPSEDCQKDGVDGQTHNTKRSKHSIQSLLLSNDAEDDE</sequence>
<dbReference type="SUPFAM" id="SSF47113">
    <property type="entry name" value="Histone-fold"/>
    <property type="match status" value="1"/>
</dbReference>